<dbReference type="GeneID" id="55513905"/>
<evidence type="ECO:0000313" key="3">
    <source>
        <dbReference type="EMBL" id="CAD0307859.1"/>
    </source>
</evidence>
<dbReference type="InterPro" id="IPR024534">
    <property type="entry name" value="JetD_C"/>
</dbReference>
<dbReference type="EMBL" id="LR828257">
    <property type="protein sequence ID" value="CAD0307859.1"/>
    <property type="molecule type" value="Genomic_DNA"/>
</dbReference>
<dbReference type="EMBL" id="LR828257">
    <property type="protein sequence ID" value="CAD0307864.1"/>
    <property type="molecule type" value="Genomic_DNA"/>
</dbReference>
<protein>
    <submittedName>
        <fullName evidence="4">DUF2220 family protein</fullName>
    </submittedName>
</protein>
<sequence>MARADCMLLPAAALQALRGQWQRQRGDWLIGASAPRPIVLHPPTQAQASARFDAFGDWLRSWQRVDLPGRVEYRDVLWSQLGPQRLPQTWVVETPADAAAALQEHDRWQRASARCASLQAHWPEAAGLAARLRRQFDLLADSTQADIDRLVAVVDWLHRHRDSGLFLRQLPIAGIDSKWVHTRRGIIADWLGGLRGIAEPRSFDSLAGLRSAPDRVRLRLLDPALRRQLGGLDDLSVPIEQLAALRLPIERVLIVENLDTGLACEALPGTALLMARGYAVDYVRNIEWLRTLPLFYWGDIDTHGLAILHRLRTHAPQTVALLMDQATLLATPRAMWGHEPRQHRAHRLAALTPDEQLFYARLRSGHFGAAPRLEQERIAWSQAWPQIQAALRG</sequence>
<dbReference type="Proteomes" id="UP000515406">
    <property type="component" value="Chromosome"/>
</dbReference>
<evidence type="ECO:0000313" key="4">
    <source>
        <dbReference type="EMBL" id="MDV7247832.1"/>
    </source>
</evidence>
<evidence type="ECO:0000313" key="5">
    <source>
        <dbReference type="Proteomes" id="UP000515406"/>
    </source>
</evidence>
<dbReference type="InterPro" id="IPR024537">
    <property type="entry name" value="DUF3322"/>
</dbReference>
<organism evidence="3 5">
    <name type="scientific">Xanthomonas hortorum pv. vitians</name>
    <dbReference type="NCBI Taxonomy" id="83224"/>
    <lineage>
        <taxon>Bacteria</taxon>
        <taxon>Pseudomonadati</taxon>
        <taxon>Pseudomonadota</taxon>
        <taxon>Gammaproteobacteria</taxon>
        <taxon>Lysobacterales</taxon>
        <taxon>Lysobacteraceae</taxon>
        <taxon>Xanthomonas</taxon>
    </lineage>
</organism>
<evidence type="ECO:0000313" key="6">
    <source>
        <dbReference type="Proteomes" id="UP001187425"/>
    </source>
</evidence>
<dbReference type="RefSeq" id="WP_180334435.1">
    <property type="nucleotide sequence ID" value="NZ_CP128478.1"/>
</dbReference>
<gene>
    <name evidence="3" type="ORF">CFBP498_08370</name>
    <name evidence="4" type="ORF">R4K57_05240</name>
</gene>
<dbReference type="EMBL" id="JAWMQI010000012">
    <property type="protein sequence ID" value="MDV7247832.1"/>
    <property type="molecule type" value="Genomic_DNA"/>
</dbReference>
<accession>A0A6V7C3Q5</accession>
<proteinExistence type="predicted"/>
<evidence type="ECO:0000259" key="1">
    <source>
        <dbReference type="Pfam" id="PF09983"/>
    </source>
</evidence>
<feature type="domain" description="Wadjet protein JetD C-terminal" evidence="1">
    <location>
        <begin position="208"/>
        <end position="385"/>
    </location>
</feature>
<dbReference type="PIRSF" id="PIRSF028408">
    <property type="entry name" value="UCP028408"/>
    <property type="match status" value="1"/>
</dbReference>
<dbReference type="InterPro" id="IPR014544">
    <property type="entry name" value="UCP028408"/>
</dbReference>
<evidence type="ECO:0000259" key="2">
    <source>
        <dbReference type="Pfam" id="PF11795"/>
    </source>
</evidence>
<reference evidence="4 6" key="2">
    <citation type="submission" date="2023-10" db="EMBL/GenBank/DDBJ databases">
        <title>A new tool for lettuce pathogen research.</title>
        <authorList>
            <person name="Horton K.N."/>
            <person name="Cseke L.J."/>
            <person name="Badiwe M."/>
            <person name="Tesfaye D."/>
            <person name="Klein A."/>
            <person name="Su J."/>
            <person name="Potnis N."/>
            <person name="Gassmann W."/>
        </authorList>
    </citation>
    <scope>NUCLEOTIDE SEQUENCE [LARGE SCALE GENOMIC DNA]</scope>
    <source>
        <strain evidence="4 6">JSKH1901</strain>
    </source>
</reference>
<reference evidence="3 5" key="1">
    <citation type="submission" date="2020-07" db="EMBL/GenBank/DDBJ databases">
        <authorList>
            <person name="Pothier F. J."/>
        </authorList>
    </citation>
    <scope>NUCLEOTIDE SEQUENCE [LARGE SCALE GENOMIC DNA]</scope>
    <source>
        <strain evidence="3 5">CFBP 498</strain>
    </source>
</reference>
<dbReference type="Proteomes" id="UP001187425">
    <property type="component" value="Unassembled WGS sequence"/>
</dbReference>
<dbReference type="Pfam" id="PF11795">
    <property type="entry name" value="DUF3322"/>
    <property type="match status" value="1"/>
</dbReference>
<keyword evidence="5" id="KW-1185">Reference proteome</keyword>
<dbReference type="Pfam" id="PF09983">
    <property type="entry name" value="JetD_C"/>
    <property type="match status" value="1"/>
</dbReference>
<name>A0A6V7C3Q5_9XANT</name>
<feature type="domain" description="DUF3322" evidence="2">
    <location>
        <begin position="10"/>
        <end position="191"/>
    </location>
</feature>
<dbReference type="AlphaFoldDB" id="A0A6V7C3Q5"/>